<sequence length="92" mass="10545">MTEKIAVNIINRILMNFYSHIEEMYESKVHGKAGITKEKLDEIRIGNEYDVQRILYSIIKPIIPEARLEVVDDAGSGSVRRDMGTGKVSRFF</sequence>
<name>A0A9X3WG11_9BACI</name>
<evidence type="ECO:0000313" key="2">
    <source>
        <dbReference type="Proteomes" id="UP001145069"/>
    </source>
</evidence>
<dbReference type="Pfam" id="PF18742">
    <property type="entry name" value="DpnII-MboI"/>
    <property type="match status" value="1"/>
</dbReference>
<accession>A0A9X3WG11</accession>
<organism evidence="1 2">
    <name type="scientific">Aquibacillus salsiterrae</name>
    <dbReference type="NCBI Taxonomy" id="2950439"/>
    <lineage>
        <taxon>Bacteria</taxon>
        <taxon>Bacillati</taxon>
        <taxon>Bacillota</taxon>
        <taxon>Bacilli</taxon>
        <taxon>Bacillales</taxon>
        <taxon>Bacillaceae</taxon>
        <taxon>Aquibacillus</taxon>
    </lineage>
</organism>
<dbReference type="RefSeq" id="WP_272447396.1">
    <property type="nucleotide sequence ID" value="NZ_JAMQKC010000024.1"/>
</dbReference>
<comment type="caution">
    <text evidence="1">The sequence shown here is derived from an EMBL/GenBank/DDBJ whole genome shotgun (WGS) entry which is preliminary data.</text>
</comment>
<evidence type="ECO:0000313" key="1">
    <source>
        <dbReference type="EMBL" id="MDC3418333.1"/>
    </source>
</evidence>
<keyword evidence="2" id="KW-1185">Reference proteome</keyword>
<protein>
    <submittedName>
        <fullName evidence="1">Uncharacterized protein</fullName>
    </submittedName>
</protein>
<dbReference type="EMBL" id="JAMQKC010000024">
    <property type="protein sequence ID" value="MDC3418333.1"/>
    <property type="molecule type" value="Genomic_DNA"/>
</dbReference>
<reference evidence="1" key="1">
    <citation type="submission" date="2022-06" db="EMBL/GenBank/DDBJ databases">
        <title>Aquibacillus sp. a new bacterium isolated from soil saline samples.</title>
        <authorList>
            <person name="Galisteo C."/>
            <person name="De La Haba R."/>
            <person name="Sanchez-Porro C."/>
            <person name="Ventosa A."/>
        </authorList>
    </citation>
    <scope>NUCLEOTIDE SEQUENCE</scope>
    <source>
        <strain evidence="1">3ASR75-54</strain>
    </source>
</reference>
<dbReference type="AlphaFoldDB" id="A0A9X3WG11"/>
<proteinExistence type="predicted"/>
<dbReference type="Proteomes" id="UP001145069">
    <property type="component" value="Unassembled WGS sequence"/>
</dbReference>
<gene>
    <name evidence="1" type="ORF">NC799_15710</name>
</gene>